<dbReference type="Pfam" id="PF17680">
    <property type="entry name" value="FlgO"/>
    <property type="match status" value="1"/>
</dbReference>
<reference evidence="3 4" key="1">
    <citation type="submission" date="2023-10" db="EMBL/GenBank/DDBJ databases">
        <title>Glaciecola aquimarina strain GGW-M5 nov., isolated from a coastal seawater.</title>
        <authorList>
            <person name="Bayburt H."/>
            <person name="Kim J.M."/>
            <person name="Choi B.J."/>
            <person name="Jeon C.O."/>
        </authorList>
    </citation>
    <scope>NUCLEOTIDE SEQUENCE [LARGE SCALE GENOMIC DNA]</scope>
    <source>
        <strain evidence="3 4">KCTC 32108</strain>
    </source>
</reference>
<accession>A0ABU3SXB4</accession>
<feature type="signal peptide" evidence="1">
    <location>
        <begin position="1"/>
        <end position="20"/>
    </location>
</feature>
<dbReference type="Proteomes" id="UP001247805">
    <property type="component" value="Unassembled WGS sequence"/>
</dbReference>
<comment type="caution">
    <text evidence="3">The sequence shown here is derived from an EMBL/GenBank/DDBJ whole genome shotgun (WGS) entry which is preliminary data.</text>
</comment>
<dbReference type="EMBL" id="JAWDIO010000002">
    <property type="protein sequence ID" value="MDU0354658.1"/>
    <property type="molecule type" value="Genomic_DNA"/>
</dbReference>
<evidence type="ECO:0000256" key="1">
    <source>
        <dbReference type="SAM" id="SignalP"/>
    </source>
</evidence>
<gene>
    <name evidence="3" type="ORF">RS130_12675</name>
</gene>
<feature type="chain" id="PRO_5046707806" evidence="1">
    <location>
        <begin position="21"/>
        <end position="201"/>
    </location>
</feature>
<sequence>MRHLLVFIPCIVFLTSCAMAEHSQTAQASNLQGQLPDSQNQNSLHKQVEKLVRQLLNTSQILDEQGNVAVGTILPTLGDSGEALPQQQALGIQIQESLMTFVTQAGLKVVEYKATPTIKITPVADQMLSRDIKHLNQHISADYFLTGTYTPQENSTMVNIRLIQVSDNIVLAAATDYIPNDTMWSTAKVAVKNNQIYRNGY</sequence>
<keyword evidence="1" id="KW-0732">Signal</keyword>
<dbReference type="InterPro" id="IPR014549">
    <property type="entry name" value="FlgO"/>
</dbReference>
<feature type="domain" description="FlgO" evidence="2">
    <location>
        <begin position="49"/>
        <end position="182"/>
    </location>
</feature>
<dbReference type="PROSITE" id="PS51257">
    <property type="entry name" value="PROKAR_LIPOPROTEIN"/>
    <property type="match status" value="1"/>
</dbReference>
<organism evidence="3 4">
    <name type="scientific">Paraglaciecola aquimarina</name>
    <dbReference type="NCBI Taxonomy" id="1235557"/>
    <lineage>
        <taxon>Bacteria</taxon>
        <taxon>Pseudomonadati</taxon>
        <taxon>Pseudomonadota</taxon>
        <taxon>Gammaproteobacteria</taxon>
        <taxon>Alteromonadales</taxon>
        <taxon>Alteromonadaceae</taxon>
        <taxon>Paraglaciecola</taxon>
    </lineage>
</organism>
<keyword evidence="4" id="KW-1185">Reference proteome</keyword>
<dbReference type="PIRSF" id="PIRSF028688">
    <property type="entry name" value="UCP_imp_028688"/>
    <property type="match status" value="1"/>
</dbReference>
<evidence type="ECO:0000313" key="4">
    <source>
        <dbReference type="Proteomes" id="UP001247805"/>
    </source>
</evidence>
<dbReference type="RefSeq" id="WP_316026243.1">
    <property type="nucleotide sequence ID" value="NZ_JAWDIO010000002.1"/>
</dbReference>
<name>A0ABU3SXB4_9ALTE</name>
<evidence type="ECO:0000313" key="3">
    <source>
        <dbReference type="EMBL" id="MDU0354658.1"/>
    </source>
</evidence>
<proteinExistence type="predicted"/>
<protein>
    <submittedName>
        <fullName evidence="3">FlgO family outer membrane protein</fullName>
    </submittedName>
</protein>
<evidence type="ECO:0000259" key="2">
    <source>
        <dbReference type="Pfam" id="PF17680"/>
    </source>
</evidence>
<dbReference type="InterPro" id="IPR041215">
    <property type="entry name" value="FlgO_dom"/>
</dbReference>